<dbReference type="RefSeq" id="WP_014813518.1">
    <property type="nucleotide sequence ID" value="NC_018027.1"/>
</dbReference>
<dbReference type="SUPFAM" id="SSF51556">
    <property type="entry name" value="Metallo-dependent hydrolases"/>
    <property type="match status" value="1"/>
</dbReference>
<proteinExistence type="predicted"/>
<dbReference type="Gene3D" id="3.20.20.140">
    <property type="entry name" value="Metal-dependent hydrolases"/>
    <property type="match status" value="2"/>
</dbReference>
<gene>
    <name evidence="2" type="ordered locus">Mycch_0200</name>
</gene>
<evidence type="ECO:0000259" key="1">
    <source>
        <dbReference type="Pfam" id="PF07969"/>
    </source>
</evidence>
<dbReference type="eggNOG" id="COG1574">
    <property type="taxonomic scope" value="Bacteria"/>
</dbReference>
<dbReference type="OrthoDB" id="3173428at2"/>
<evidence type="ECO:0000313" key="3">
    <source>
        <dbReference type="Proteomes" id="UP000006057"/>
    </source>
</evidence>
<dbReference type="PANTHER" id="PTHR22642">
    <property type="entry name" value="IMIDAZOLONEPROPIONASE"/>
    <property type="match status" value="1"/>
</dbReference>
<accession>I4BCL9</accession>
<organism evidence="2 3">
    <name type="scientific">Mycolicibacterium chubuense (strain NBB4)</name>
    <name type="common">Mycobacterium chubuense</name>
    <dbReference type="NCBI Taxonomy" id="710421"/>
    <lineage>
        <taxon>Bacteria</taxon>
        <taxon>Bacillati</taxon>
        <taxon>Actinomycetota</taxon>
        <taxon>Actinomycetes</taxon>
        <taxon>Mycobacteriales</taxon>
        <taxon>Mycobacteriaceae</taxon>
        <taxon>Mycolicibacterium</taxon>
    </lineage>
</organism>
<dbReference type="GO" id="GO:0016810">
    <property type="term" value="F:hydrolase activity, acting on carbon-nitrogen (but not peptide) bonds"/>
    <property type="evidence" value="ECO:0007669"/>
    <property type="project" value="InterPro"/>
</dbReference>
<dbReference type="PANTHER" id="PTHR22642:SF2">
    <property type="entry name" value="PROTEIN LONG AFTER FAR-RED 3"/>
    <property type="match status" value="1"/>
</dbReference>
<reference evidence="2 3" key="1">
    <citation type="submission" date="2012-06" db="EMBL/GenBank/DDBJ databases">
        <title>Complete sequence of chromosome of Mycobacterium chubuense NBB4.</title>
        <authorList>
            <consortium name="US DOE Joint Genome Institute"/>
            <person name="Lucas S."/>
            <person name="Han J."/>
            <person name="Lapidus A."/>
            <person name="Cheng J.-F."/>
            <person name="Goodwin L."/>
            <person name="Pitluck S."/>
            <person name="Peters L."/>
            <person name="Mikhailova N."/>
            <person name="Teshima H."/>
            <person name="Detter J.C."/>
            <person name="Han C."/>
            <person name="Tapia R."/>
            <person name="Land M."/>
            <person name="Hauser L."/>
            <person name="Kyrpides N."/>
            <person name="Ivanova N."/>
            <person name="Pagani I."/>
            <person name="Mattes T."/>
            <person name="Holmes A."/>
            <person name="Rutledge P."/>
            <person name="Paulsen I."/>
            <person name="Coleman N."/>
            <person name="Woyke T."/>
        </authorList>
    </citation>
    <scope>NUCLEOTIDE SEQUENCE [LARGE SCALE GENOMIC DNA]</scope>
    <source>
        <strain evidence="2 3">NBB4</strain>
    </source>
</reference>
<dbReference type="Pfam" id="PF07969">
    <property type="entry name" value="Amidohydro_3"/>
    <property type="match status" value="1"/>
</dbReference>
<dbReference type="PATRIC" id="fig|710421.3.peg.193"/>
<dbReference type="Gene3D" id="3.10.310.70">
    <property type="match status" value="1"/>
</dbReference>
<dbReference type="Proteomes" id="UP000006057">
    <property type="component" value="Chromosome"/>
</dbReference>
<dbReference type="SUPFAM" id="SSF51338">
    <property type="entry name" value="Composite domain of metallo-dependent hydrolases"/>
    <property type="match status" value="1"/>
</dbReference>
<dbReference type="HOGENOM" id="CLU_009942_3_0_11"/>
<dbReference type="InterPro" id="IPR013108">
    <property type="entry name" value="Amidohydro_3"/>
</dbReference>
<feature type="domain" description="Amidohydrolase 3" evidence="1">
    <location>
        <begin position="37"/>
        <end position="430"/>
    </location>
</feature>
<dbReference type="Gene3D" id="2.30.40.10">
    <property type="entry name" value="Urease, subunit C, domain 1"/>
    <property type="match status" value="1"/>
</dbReference>
<dbReference type="STRING" id="710421.Mycch_0200"/>
<keyword evidence="2" id="KW-0378">Hydrolase</keyword>
<dbReference type="AlphaFoldDB" id="I4BCL9"/>
<protein>
    <submittedName>
        <fullName evidence="2">Putative TIM-barrel fold metal-dependent hydrolase</fullName>
    </submittedName>
</protein>
<dbReference type="KEGG" id="mcb:Mycch_0200"/>
<keyword evidence="3" id="KW-1185">Reference proteome</keyword>
<dbReference type="InterPro" id="IPR032466">
    <property type="entry name" value="Metal_Hydrolase"/>
</dbReference>
<name>I4BCL9_MYCCN</name>
<sequence length="433" mass="45743">MLIRGAVMLDGTPADIRVRERIVEVAAGLTPRPGESVYDAAGGTVLPGLHDHHLHLRAAAAALQSVRVGPDEVAGRQALAHVLAGSGVDDDGWIRAVGYHEAVAGALDRGVLDEICPAVPLRVQHRTGVLWILNSAGLQRLGLVDHPDGRLRSADAAWAEPLRSEPPLDRLSRQLSAYGITGVTDATPDLDAHDVAALQEAHRSGRLRQRVGVLAPGKRILHDDALDLDETVGWMRDTHAAGVPVAVHCVTAAQLVVTLEALRCAGRHPLDRIEHAAVVPDHSIGDLAASGVTVVTQPNFVAERGDQYLADVPVAEHHELWRVSSLRRAGVPVALSTDAPFGRADPWAAMRAAVRRRTASGVVLGEAETVSATAALTMFLGEPSRPAVARRIAPDAPADLCILATPPAETLAELDAEMVAATVVAGEVVFEKR</sequence>
<dbReference type="InterPro" id="IPR011059">
    <property type="entry name" value="Metal-dep_hydrolase_composite"/>
</dbReference>
<evidence type="ECO:0000313" key="2">
    <source>
        <dbReference type="EMBL" id="AFM15026.1"/>
    </source>
</evidence>
<dbReference type="EMBL" id="CP003053">
    <property type="protein sequence ID" value="AFM15026.1"/>
    <property type="molecule type" value="Genomic_DNA"/>
</dbReference>